<evidence type="ECO:0000313" key="2">
    <source>
        <dbReference type="EnsemblFungi" id="PTTG_27550-t43_1-p1"/>
    </source>
</evidence>
<gene>
    <name evidence="1" type="ORF">PTTG_27550</name>
</gene>
<dbReference type="PANTHER" id="PTHR21708:SF26">
    <property type="entry name" value="2-DEHYDROPANTOATE 2-REDUCTASE"/>
    <property type="match status" value="1"/>
</dbReference>
<dbReference type="VEuPathDB" id="FungiDB:PTTG_27550"/>
<reference evidence="2 3" key="3">
    <citation type="journal article" date="2017" name="G3 (Bethesda)">
        <title>Comparative analysis highlights variable genome content of wheat rusts and divergence of the mating loci.</title>
        <authorList>
            <person name="Cuomo C.A."/>
            <person name="Bakkeren G."/>
            <person name="Khalil H.B."/>
            <person name="Panwar V."/>
            <person name="Joly D."/>
            <person name="Linning R."/>
            <person name="Sakthikumar S."/>
            <person name="Song X."/>
            <person name="Adiconis X."/>
            <person name="Fan L."/>
            <person name="Goldberg J.M."/>
            <person name="Levin J.Z."/>
            <person name="Young S."/>
            <person name="Zeng Q."/>
            <person name="Anikster Y."/>
            <person name="Bruce M."/>
            <person name="Wang M."/>
            <person name="Yin C."/>
            <person name="McCallum B."/>
            <person name="Szabo L.J."/>
            <person name="Hulbert S."/>
            <person name="Chen X."/>
            <person name="Fellers J.P."/>
        </authorList>
    </citation>
    <scope>NUCLEOTIDE SEQUENCE</scope>
    <source>
        <strain evidence="3">Isolate 1-1 / race 1 (BBBD)</strain>
        <strain evidence="2">isolate 1-1 / race 1 (BBBD)</strain>
    </source>
</reference>
<dbReference type="Gene3D" id="3.40.50.720">
    <property type="entry name" value="NAD(P)-binding Rossmann-like Domain"/>
    <property type="match status" value="1"/>
</dbReference>
<reference evidence="1" key="1">
    <citation type="submission" date="2009-11" db="EMBL/GenBank/DDBJ databases">
        <authorList>
            <consortium name="The Broad Institute Genome Sequencing Platform"/>
            <person name="Ward D."/>
            <person name="Feldgarden M."/>
            <person name="Earl A."/>
            <person name="Young S.K."/>
            <person name="Zeng Q."/>
            <person name="Koehrsen M."/>
            <person name="Alvarado L."/>
            <person name="Berlin A."/>
            <person name="Bochicchio J."/>
            <person name="Borenstein D."/>
            <person name="Chapman S.B."/>
            <person name="Chen Z."/>
            <person name="Engels R."/>
            <person name="Freedman E."/>
            <person name="Gellesch M."/>
            <person name="Goldberg J."/>
            <person name="Griggs A."/>
            <person name="Gujja S."/>
            <person name="Heilman E."/>
            <person name="Heiman D."/>
            <person name="Hepburn T."/>
            <person name="Howarth C."/>
            <person name="Jen D."/>
            <person name="Larson L."/>
            <person name="Lewis B."/>
            <person name="Mehta T."/>
            <person name="Park D."/>
            <person name="Pearson M."/>
            <person name="Roberts A."/>
            <person name="Saif S."/>
            <person name="Shea T."/>
            <person name="Shenoy N."/>
            <person name="Sisk P."/>
            <person name="Stolte C."/>
            <person name="Sykes S."/>
            <person name="Thomson T."/>
            <person name="Walk T."/>
            <person name="White J."/>
            <person name="Yandava C."/>
            <person name="Izard J."/>
            <person name="Baranova O.V."/>
            <person name="Blanton J.M."/>
            <person name="Tanner A.C."/>
            <person name="Dewhirst F.E."/>
            <person name="Haas B."/>
            <person name="Nusbaum C."/>
            <person name="Birren B."/>
        </authorList>
    </citation>
    <scope>NUCLEOTIDE SEQUENCE [LARGE SCALE GENOMIC DNA]</scope>
    <source>
        <strain evidence="1">1-1 BBBD Race 1</strain>
    </source>
</reference>
<dbReference type="PANTHER" id="PTHR21708">
    <property type="entry name" value="PROBABLE 2-DEHYDROPANTOATE 2-REDUCTASE"/>
    <property type="match status" value="1"/>
</dbReference>
<sequence length="107" mass="11141">MFGQAYVQAEKQQAKVGAGAVGAFYGSLLHGSEAGRKCCLSAGVAQPVNDPALLAPLLKTPDNSHHPPILVLIQNGIGFEDAHRQRHPQVPILSAVTVVNAGQLQPG</sequence>
<name>A0A180GJ29_PUCT1</name>
<reference evidence="2" key="4">
    <citation type="submission" date="2025-05" db="UniProtKB">
        <authorList>
            <consortium name="EnsemblFungi"/>
        </authorList>
    </citation>
    <scope>IDENTIFICATION</scope>
    <source>
        <strain evidence="2">isolate 1-1 / race 1 (BBBD)</strain>
    </source>
</reference>
<accession>A0A180GJ29</accession>
<dbReference type="Proteomes" id="UP000005240">
    <property type="component" value="Unassembled WGS sequence"/>
</dbReference>
<dbReference type="EnsemblFungi" id="PTTG_27550-t43_1">
    <property type="protein sequence ID" value="PTTG_27550-t43_1-p1"/>
    <property type="gene ID" value="PTTG_27550"/>
</dbReference>
<dbReference type="EMBL" id="ADAS02000060">
    <property type="protein sequence ID" value="OAV92710.1"/>
    <property type="molecule type" value="Genomic_DNA"/>
</dbReference>
<evidence type="ECO:0000313" key="1">
    <source>
        <dbReference type="EMBL" id="OAV92710.1"/>
    </source>
</evidence>
<dbReference type="GO" id="GO:0005737">
    <property type="term" value="C:cytoplasm"/>
    <property type="evidence" value="ECO:0007669"/>
    <property type="project" value="TreeGrafter"/>
</dbReference>
<keyword evidence="3" id="KW-1185">Reference proteome</keyword>
<dbReference type="AlphaFoldDB" id="A0A180GJ29"/>
<organism evidence="1">
    <name type="scientific">Puccinia triticina (isolate 1-1 / race 1 (BBBD))</name>
    <name type="common">Brown leaf rust fungus</name>
    <dbReference type="NCBI Taxonomy" id="630390"/>
    <lineage>
        <taxon>Eukaryota</taxon>
        <taxon>Fungi</taxon>
        <taxon>Dikarya</taxon>
        <taxon>Basidiomycota</taxon>
        <taxon>Pucciniomycotina</taxon>
        <taxon>Pucciniomycetes</taxon>
        <taxon>Pucciniales</taxon>
        <taxon>Pucciniaceae</taxon>
        <taxon>Puccinia</taxon>
    </lineage>
</organism>
<protein>
    <submittedName>
        <fullName evidence="1 2">Uncharacterized protein</fullName>
    </submittedName>
</protein>
<evidence type="ECO:0000313" key="3">
    <source>
        <dbReference type="Proteomes" id="UP000005240"/>
    </source>
</evidence>
<dbReference type="InterPro" id="IPR051402">
    <property type="entry name" value="KPR-Related"/>
</dbReference>
<reference evidence="1" key="2">
    <citation type="submission" date="2016-05" db="EMBL/GenBank/DDBJ databases">
        <title>Comparative analysis highlights variable genome content of wheat rusts and divergence of the mating loci.</title>
        <authorList>
            <person name="Cuomo C.A."/>
            <person name="Bakkeren G."/>
            <person name="Szabo L."/>
            <person name="Khalil H."/>
            <person name="Joly D."/>
            <person name="Goldberg J."/>
            <person name="Young S."/>
            <person name="Zeng Q."/>
            <person name="Fellers J."/>
        </authorList>
    </citation>
    <scope>NUCLEOTIDE SEQUENCE [LARGE SCALE GENOMIC DNA]</scope>
    <source>
        <strain evidence="1">1-1 BBBD Race 1</strain>
    </source>
</reference>
<dbReference type="OrthoDB" id="3609at2759"/>
<proteinExistence type="predicted"/>